<dbReference type="EMBL" id="CAEZXK010000003">
    <property type="protein sequence ID" value="CAB4680043.1"/>
    <property type="molecule type" value="Genomic_DNA"/>
</dbReference>
<evidence type="ECO:0000313" key="1">
    <source>
        <dbReference type="EMBL" id="CAB4680043.1"/>
    </source>
</evidence>
<dbReference type="AlphaFoldDB" id="A0A6J6N626"/>
<sequence length="197" mass="20384">MRAKAVNGGNRKMLAILAVALLAASVALLLSTYRSEPLKEFLVAKRDLASGSQLTQADFEQVTLDLDADDVYLSRLAPEATLASAVRKGELLPVSAMGSTVARHALVLTPSQPLSTSIRVGSLVDVWFVARNSTANSASVPQRVATAVEVLAVVKPDANAAFGSEAVRLEVAVLPSDLAALMLASADGGFIGVVGNS</sequence>
<name>A0A6J6N626_9ZZZZ</name>
<reference evidence="1" key="1">
    <citation type="submission" date="2020-05" db="EMBL/GenBank/DDBJ databases">
        <authorList>
            <person name="Chiriac C."/>
            <person name="Salcher M."/>
            <person name="Ghai R."/>
            <person name="Kavagutti S V."/>
        </authorList>
    </citation>
    <scope>NUCLEOTIDE SEQUENCE</scope>
</reference>
<proteinExistence type="predicted"/>
<gene>
    <name evidence="1" type="ORF">UFOPK2370_00202</name>
</gene>
<protein>
    <submittedName>
        <fullName evidence="1">Unannotated protein</fullName>
    </submittedName>
</protein>
<organism evidence="1">
    <name type="scientific">freshwater metagenome</name>
    <dbReference type="NCBI Taxonomy" id="449393"/>
    <lineage>
        <taxon>unclassified sequences</taxon>
        <taxon>metagenomes</taxon>
        <taxon>ecological metagenomes</taxon>
    </lineage>
</organism>
<accession>A0A6J6N626</accession>